<keyword evidence="1" id="KW-0812">Transmembrane</keyword>
<dbReference type="RefSeq" id="WP_274924079.1">
    <property type="nucleotide sequence ID" value="NZ_JAKELO010000002.1"/>
</dbReference>
<evidence type="ECO:0000313" key="3">
    <source>
        <dbReference type="Proteomes" id="UP001143747"/>
    </source>
</evidence>
<evidence type="ECO:0000313" key="2">
    <source>
        <dbReference type="EMBL" id="MDE4907429.1"/>
    </source>
</evidence>
<comment type="caution">
    <text evidence="2">The sequence shown here is derived from an EMBL/GenBank/DDBJ whole genome shotgun (WGS) entry which is preliminary data.</text>
</comment>
<protein>
    <submittedName>
        <fullName evidence="2">Hydrogenase</fullName>
    </submittedName>
</protein>
<dbReference type="AlphaFoldDB" id="A0A9Q4KRU3"/>
<reference evidence="2" key="1">
    <citation type="submission" date="2022-01" db="EMBL/GenBank/DDBJ databases">
        <title>Draft genome of Methanogenium marinum DSM 15558.</title>
        <authorList>
            <person name="Chen S.-C."/>
            <person name="You Y.-T."/>
        </authorList>
    </citation>
    <scope>NUCLEOTIDE SEQUENCE</scope>
    <source>
        <strain evidence="2">DSM 15558</strain>
    </source>
</reference>
<keyword evidence="1" id="KW-0472">Membrane</keyword>
<feature type="transmembrane region" description="Helical" evidence="1">
    <location>
        <begin position="12"/>
        <end position="33"/>
    </location>
</feature>
<dbReference type="EMBL" id="JAKELO010000002">
    <property type="protein sequence ID" value="MDE4907429.1"/>
    <property type="molecule type" value="Genomic_DNA"/>
</dbReference>
<accession>A0A9Q4KRU3</accession>
<evidence type="ECO:0000256" key="1">
    <source>
        <dbReference type="SAM" id="Phobius"/>
    </source>
</evidence>
<proteinExistence type="predicted"/>
<name>A0A9Q4KRU3_9EURY</name>
<organism evidence="2 3">
    <name type="scientific">Methanogenium marinum</name>
    <dbReference type="NCBI Taxonomy" id="348610"/>
    <lineage>
        <taxon>Archaea</taxon>
        <taxon>Methanobacteriati</taxon>
        <taxon>Methanobacteriota</taxon>
        <taxon>Stenosarchaea group</taxon>
        <taxon>Methanomicrobia</taxon>
        <taxon>Methanomicrobiales</taxon>
        <taxon>Methanomicrobiaceae</taxon>
        <taxon>Methanogenium</taxon>
    </lineage>
</organism>
<sequence>MMIAETLYTGFGAWNPIVWLVAFAVAILLAWFIQRLGEPDIPGDGESGKSYISGNDEPSPEDGHIGGSNLYWGFTDAMKGYYARVVPLHTGCLTDYVLWFLGTFALLFIFIGVL</sequence>
<feature type="transmembrane region" description="Helical" evidence="1">
    <location>
        <begin position="96"/>
        <end position="113"/>
    </location>
</feature>
<dbReference type="Proteomes" id="UP001143747">
    <property type="component" value="Unassembled WGS sequence"/>
</dbReference>
<keyword evidence="1" id="KW-1133">Transmembrane helix</keyword>
<gene>
    <name evidence="2" type="ORF">L0665_02185</name>
</gene>
<keyword evidence="3" id="KW-1185">Reference proteome</keyword>